<organism evidence="2">
    <name type="scientific">bioreactor metagenome</name>
    <dbReference type="NCBI Taxonomy" id="1076179"/>
    <lineage>
        <taxon>unclassified sequences</taxon>
        <taxon>metagenomes</taxon>
        <taxon>ecological metagenomes</taxon>
    </lineage>
</organism>
<comment type="caution">
    <text evidence="2">The sequence shown here is derived from an EMBL/GenBank/DDBJ whole genome shotgun (WGS) entry which is preliminary data.</text>
</comment>
<dbReference type="AlphaFoldDB" id="A0A644Y6Q9"/>
<proteinExistence type="predicted"/>
<protein>
    <recommendedName>
        <fullName evidence="1">TfoX N-terminal domain-containing protein</fullName>
    </recommendedName>
</protein>
<dbReference type="SUPFAM" id="SSF159894">
    <property type="entry name" value="YgaC/TfoX-N like"/>
    <property type="match status" value="1"/>
</dbReference>
<accession>A0A644Y6Q9</accession>
<name>A0A644Y6Q9_9ZZZZ</name>
<evidence type="ECO:0000313" key="2">
    <source>
        <dbReference type="EMBL" id="MPM24246.1"/>
    </source>
</evidence>
<reference evidence="2" key="1">
    <citation type="submission" date="2019-08" db="EMBL/GenBank/DDBJ databases">
        <authorList>
            <person name="Kucharzyk K."/>
            <person name="Murdoch R.W."/>
            <person name="Higgins S."/>
            <person name="Loffler F."/>
        </authorList>
    </citation>
    <scope>NUCLEOTIDE SEQUENCE</scope>
</reference>
<evidence type="ECO:0000259" key="1">
    <source>
        <dbReference type="Pfam" id="PF04993"/>
    </source>
</evidence>
<feature type="domain" description="TfoX N-terminal" evidence="1">
    <location>
        <begin position="13"/>
        <end position="73"/>
    </location>
</feature>
<dbReference type="Gene3D" id="3.30.1460.30">
    <property type="entry name" value="YgaC/TfoX-N like chaperone"/>
    <property type="match status" value="1"/>
</dbReference>
<dbReference type="EMBL" id="VSSQ01004219">
    <property type="protein sequence ID" value="MPM24246.1"/>
    <property type="molecule type" value="Genomic_DNA"/>
</dbReference>
<dbReference type="InterPro" id="IPR007076">
    <property type="entry name" value="TfoX_N"/>
</dbReference>
<sequence>MASDIEFVQYVCEQVNETGRIRYRKMFGEYMVYVNDKPLLLVCNNSVYVKKHECLVGLLKESEKGIPYKGAKEHYILDIDDKEICSDVINLIEPLVPVPQAKK</sequence>
<gene>
    <name evidence="2" type="ORF">SDC9_70727</name>
</gene>
<dbReference type="Pfam" id="PF04993">
    <property type="entry name" value="TfoX_N"/>
    <property type="match status" value="1"/>
</dbReference>